<dbReference type="GeneID" id="102808919"/>
<dbReference type="EC" id="2.4.2.26" evidence="6"/>
<comment type="pathway">
    <text evidence="3">Glycan metabolism; chondroitin sulfate biosynthesis.</text>
</comment>
<comment type="subcellular location">
    <subcellularLocation>
        <location evidence="2">Endoplasmic reticulum membrane</location>
        <topology evidence="2">Single-pass type II membrane protein</topology>
    </subcellularLocation>
    <subcellularLocation>
        <location evidence="1">Golgi apparatus membrane</location>
        <topology evidence="1">Single-pass type II membrane protein</topology>
    </subcellularLocation>
</comment>
<evidence type="ECO:0000313" key="21">
    <source>
        <dbReference type="Proteomes" id="UP000694865"/>
    </source>
</evidence>
<evidence type="ECO:0000256" key="19">
    <source>
        <dbReference type="ARBA" id="ARBA00047847"/>
    </source>
</evidence>
<evidence type="ECO:0000256" key="12">
    <source>
        <dbReference type="ARBA" id="ARBA00022968"/>
    </source>
</evidence>
<evidence type="ECO:0000256" key="17">
    <source>
        <dbReference type="ARBA" id="ARBA00023180"/>
    </source>
</evidence>
<gene>
    <name evidence="22" type="primary">LOC102808919</name>
</gene>
<feature type="chain" id="PRO_5045038431" description="protein xylosyltransferase" evidence="20">
    <location>
        <begin position="20"/>
        <end position="1045"/>
    </location>
</feature>
<name>A0ABM0MHR7_SACKO</name>
<keyword evidence="9" id="KW-0812">Transmembrane</keyword>
<comment type="pathway">
    <text evidence="4">Glycan metabolism; heparan sulfate biosynthesis.</text>
</comment>
<dbReference type="PANTHER" id="PTHR46025:SF3">
    <property type="entry name" value="XYLOSYLTRANSFERASE OXT"/>
    <property type="match status" value="1"/>
</dbReference>
<dbReference type="InterPro" id="IPR003406">
    <property type="entry name" value="Glyco_trans_14"/>
</dbReference>
<keyword evidence="12" id="KW-0735">Signal-anchor</keyword>
<keyword evidence="8" id="KW-0808">Transferase</keyword>
<keyword evidence="13" id="KW-1133">Transmembrane helix</keyword>
<evidence type="ECO:0000256" key="20">
    <source>
        <dbReference type="SAM" id="SignalP"/>
    </source>
</evidence>
<evidence type="ECO:0000256" key="11">
    <source>
        <dbReference type="ARBA" id="ARBA00022824"/>
    </source>
</evidence>
<keyword evidence="17" id="KW-0325">Glycoprotein</keyword>
<feature type="signal peptide" evidence="20">
    <location>
        <begin position="1"/>
        <end position="19"/>
    </location>
</feature>
<evidence type="ECO:0000256" key="6">
    <source>
        <dbReference type="ARBA" id="ARBA00011972"/>
    </source>
</evidence>
<keyword evidence="20" id="KW-0732">Signal</keyword>
<keyword evidence="7" id="KW-0328">Glycosyltransferase</keyword>
<evidence type="ECO:0000256" key="1">
    <source>
        <dbReference type="ARBA" id="ARBA00004323"/>
    </source>
</evidence>
<evidence type="ECO:0000256" key="8">
    <source>
        <dbReference type="ARBA" id="ARBA00022679"/>
    </source>
</evidence>
<evidence type="ECO:0000256" key="14">
    <source>
        <dbReference type="ARBA" id="ARBA00023034"/>
    </source>
</evidence>
<evidence type="ECO:0000256" key="13">
    <source>
        <dbReference type="ARBA" id="ARBA00022989"/>
    </source>
</evidence>
<keyword evidence="15" id="KW-0472">Membrane</keyword>
<dbReference type="RefSeq" id="XP_006819558.1">
    <property type="nucleotide sequence ID" value="XM_006819495.1"/>
</dbReference>
<comment type="catalytic activity">
    <reaction evidence="19">
        <text>UDP-alpha-D-xylose + L-seryl-[protein] = 3-O-(beta-D-xylosyl)-L-seryl-[protein] + UDP + H(+)</text>
        <dbReference type="Rhea" id="RHEA:50192"/>
        <dbReference type="Rhea" id="RHEA-COMP:9863"/>
        <dbReference type="Rhea" id="RHEA-COMP:12567"/>
        <dbReference type="ChEBI" id="CHEBI:15378"/>
        <dbReference type="ChEBI" id="CHEBI:29999"/>
        <dbReference type="ChEBI" id="CHEBI:57632"/>
        <dbReference type="ChEBI" id="CHEBI:58223"/>
        <dbReference type="ChEBI" id="CHEBI:132085"/>
        <dbReference type="EC" id="2.4.2.26"/>
    </reaction>
</comment>
<keyword evidence="11" id="KW-0256">Endoplasmic reticulum</keyword>
<dbReference type="PANTHER" id="PTHR46025">
    <property type="entry name" value="XYLOSYLTRANSFERASE OXT"/>
    <property type="match status" value="1"/>
</dbReference>
<evidence type="ECO:0000256" key="15">
    <source>
        <dbReference type="ARBA" id="ARBA00023136"/>
    </source>
</evidence>
<keyword evidence="10" id="KW-0479">Metal-binding</keyword>
<organism evidence="21 22">
    <name type="scientific">Saccoglossus kowalevskii</name>
    <name type="common">Acorn worm</name>
    <dbReference type="NCBI Taxonomy" id="10224"/>
    <lineage>
        <taxon>Eukaryota</taxon>
        <taxon>Metazoa</taxon>
        <taxon>Hemichordata</taxon>
        <taxon>Enteropneusta</taxon>
        <taxon>Harrimaniidae</taxon>
        <taxon>Saccoglossus</taxon>
    </lineage>
</organism>
<reference evidence="22" key="1">
    <citation type="submission" date="2025-08" db="UniProtKB">
        <authorList>
            <consortium name="RefSeq"/>
        </authorList>
    </citation>
    <scope>IDENTIFICATION</scope>
    <source>
        <tissue evidence="22">Testes</tissue>
    </source>
</reference>
<sequence>MWKVCYLVVFLLVVTVVLAIQPLFAMRLPVKARENGDERAQQFREHAMFADLPKVKYDQRMNADLLEESYKWQENKRAAILCPSGSFIGEIGFAFSGIKKYFGNSMQHFKLNDLPVIATSNEREIVLKRRSTDKQSKGFWNLNSDPGDYLSTCDPVLFCLGHQACLFKITIDTCANDPMPGQRKLLELRVSCVKDEMFAKYMRFNTGNANTDFDITESVRKRRDQVLYIYVNDDNTDDQAVSLVQVYIPEEDIFGLTCPEDAYKAGYGGVCMNPPPPQLDIANTLWNVIGRVPSSGCRKEILESYCSYHYNLDGGCVPPVLLQHPQDGQSLSMTDKLKFSFKSLPEPGHRPDLTEHLKLISSPYASLIPARLGFALIVHEYPDTVIQLLQALYRPHFFFCVHVDQRAEEIRQDLIERTQSYKNIHILPRHRSFVASWGSYEIVRAELECFEELLRMGAWDFVINLSGADLPIRNVDDVAALLAPARGHTFLRKNGRWRDRVPKVTDFTDWYSCDAHVYNASYRGERPQWADMHSASQWGVYAREFVSFIVSEDRGPNNNKLQYFAQTCIIPDESYMMSNLMISHLRDTYLPGHLHFLKNFDSRDEFGFCRHTDDIDFCGQGPGIFEIADMVKIQASSTHAMFARKFDYDVTNEVRQQTLQWAKYGFYDNLQAVLGKDILIDLVEVTLAHRYGSLWKQKVKFEGIKKWRLFPQFYHSNACCRPLFSTRNAVVHEVRYWLDLKVIEFDGSINGTAKLLRSSVIPKAHSECFSDGHLRALQLSTVVKAAGKGGWTVGSVMEKVAQTFVPYDVSSTDTIYVNALFRIPRNEDEDGRNLACSDENTLKRYGVNPRNKNYNYARFPLIGTETLDFNATLIEPSGKARCMRTMKFTHSRAAPEKETLGKKTKAPPDTTTFTNSFSHCGYIEEGLWTLSFTQQGVSDPFQYRASVYIVRATDVKTVKNTPLSLWHVEEITRLPESGEFYDVDTSLEPFEDFYGNDVAVANMPGDDNYGNEGGVHILKRNYLHKMPNEDIANNPDTWVRRAMEF</sequence>
<dbReference type="Pfam" id="PF02485">
    <property type="entry name" value="Branch"/>
    <property type="match status" value="1"/>
</dbReference>
<evidence type="ECO:0000256" key="3">
    <source>
        <dbReference type="ARBA" id="ARBA00004840"/>
    </source>
</evidence>
<evidence type="ECO:0000256" key="9">
    <source>
        <dbReference type="ARBA" id="ARBA00022692"/>
    </source>
</evidence>
<evidence type="ECO:0000256" key="5">
    <source>
        <dbReference type="ARBA" id="ARBA00010195"/>
    </source>
</evidence>
<accession>A0ABM0MHR7</accession>
<evidence type="ECO:0000256" key="16">
    <source>
        <dbReference type="ARBA" id="ARBA00023157"/>
    </source>
</evidence>
<keyword evidence="14" id="KW-0333">Golgi apparatus</keyword>
<proteinExistence type="inferred from homology"/>
<protein>
    <recommendedName>
        <fullName evidence="6">protein xylosyltransferase</fullName>
        <ecNumber evidence="6">2.4.2.26</ecNumber>
    </recommendedName>
    <alternativeName>
        <fullName evidence="18">Peptide O-xylosyltransferase</fullName>
    </alternativeName>
</protein>
<dbReference type="InterPro" id="IPR043538">
    <property type="entry name" value="XYLT"/>
</dbReference>
<keyword evidence="21" id="KW-1185">Reference proteome</keyword>
<evidence type="ECO:0000256" key="18">
    <source>
        <dbReference type="ARBA" id="ARBA00042865"/>
    </source>
</evidence>
<evidence type="ECO:0000256" key="4">
    <source>
        <dbReference type="ARBA" id="ARBA00005093"/>
    </source>
</evidence>
<evidence type="ECO:0000256" key="10">
    <source>
        <dbReference type="ARBA" id="ARBA00022723"/>
    </source>
</evidence>
<evidence type="ECO:0000256" key="7">
    <source>
        <dbReference type="ARBA" id="ARBA00022676"/>
    </source>
</evidence>
<dbReference type="Proteomes" id="UP000694865">
    <property type="component" value="Unplaced"/>
</dbReference>
<evidence type="ECO:0000256" key="2">
    <source>
        <dbReference type="ARBA" id="ARBA00004648"/>
    </source>
</evidence>
<keyword evidence="16" id="KW-1015">Disulfide bond</keyword>
<comment type="similarity">
    <text evidence="5">Belongs to the glycosyltransferase 14 family. XylT subfamily.</text>
</comment>
<evidence type="ECO:0000313" key="22">
    <source>
        <dbReference type="RefSeq" id="XP_006819558.1"/>
    </source>
</evidence>